<evidence type="ECO:0000313" key="1">
    <source>
        <dbReference type="EMBL" id="KAH7846359.1"/>
    </source>
</evidence>
<sequence length="666" mass="73874">MAIARSLLLSHDFHSGNRHNNSHKGLNGKGSLHLFSITLSSHVLVLKKFGSDAWSHHELSNVHRPKSSQSSRCDIFQCRAFLVPSGGNGIPVLKTAVTALTKSYKSLTISPILLQLVPAVGTIAFAAWGLGPLMRLSRVHLLNKNDDSWKMCSTHHVMTSFLQPLLLWTGTTLICRVLDPMILPTQAMQAAKQRILDVVRSSTVLAFAYCLSRLLQVVRKKFMETIDSNDPRYMGFQFAWKAIQNALWIGAFSLFMESLGISTQKLLTAGGLGTVLLTLAGGEIFSNFLSSVIIHTTRPFIANDWIRTKIQGYEVSGTVEHVGWWTPTIIRGDDREAIHIPNKQFTINVVRNLSQRTHWRIKTYLAIRFVDVHKINNIEADMRKVLAKNPQVEQQCPQKYPRRVFLESVDPENPALMIMVSCFVKTSHFEEYLCVKEAILLDLLRVVHHHRARLATPIRTVQKIYSEADIDDLYPDVTVAGSQAAINRPLLLIEPNKFNSNDKPKASTRPMHANEEKDPKVEATSVADSTANANSMVSAASKSDPQTPNAASVGPDQESEEEKVNKNANSRESRNEKTEISTVSHAKQESERTVASPSVSRSSALEENIVLGVALEGSKRTLPIEEEMTPASATNAESKELAASRNGSGSTSVGVDKKDEPREKER</sequence>
<name>A0ACB7XZI5_9ERIC</name>
<evidence type="ECO:0000313" key="2">
    <source>
        <dbReference type="Proteomes" id="UP000828048"/>
    </source>
</evidence>
<reference evidence="1 2" key="1">
    <citation type="journal article" date="2021" name="Hortic Res">
        <title>High-quality reference genome and annotation aids understanding of berry development for evergreen blueberry (Vaccinium darrowii).</title>
        <authorList>
            <person name="Yu J."/>
            <person name="Hulse-Kemp A.M."/>
            <person name="Babiker E."/>
            <person name="Staton M."/>
        </authorList>
    </citation>
    <scope>NUCLEOTIDE SEQUENCE [LARGE SCALE GENOMIC DNA]</scope>
    <source>
        <strain evidence="2">cv. NJ 8807/NJ 8810</strain>
        <tissue evidence="1">Young leaf</tissue>
    </source>
</reference>
<dbReference type="Proteomes" id="UP000828048">
    <property type="component" value="Chromosome 5"/>
</dbReference>
<proteinExistence type="predicted"/>
<gene>
    <name evidence="1" type="ORF">Vadar_012996</name>
</gene>
<dbReference type="EMBL" id="CM037155">
    <property type="protein sequence ID" value="KAH7846359.1"/>
    <property type="molecule type" value="Genomic_DNA"/>
</dbReference>
<accession>A0ACB7XZI5</accession>
<protein>
    <submittedName>
        <fullName evidence="1">Uncharacterized protein</fullName>
    </submittedName>
</protein>
<keyword evidence="2" id="KW-1185">Reference proteome</keyword>
<comment type="caution">
    <text evidence="1">The sequence shown here is derived from an EMBL/GenBank/DDBJ whole genome shotgun (WGS) entry which is preliminary data.</text>
</comment>
<organism evidence="1 2">
    <name type="scientific">Vaccinium darrowii</name>
    <dbReference type="NCBI Taxonomy" id="229202"/>
    <lineage>
        <taxon>Eukaryota</taxon>
        <taxon>Viridiplantae</taxon>
        <taxon>Streptophyta</taxon>
        <taxon>Embryophyta</taxon>
        <taxon>Tracheophyta</taxon>
        <taxon>Spermatophyta</taxon>
        <taxon>Magnoliopsida</taxon>
        <taxon>eudicotyledons</taxon>
        <taxon>Gunneridae</taxon>
        <taxon>Pentapetalae</taxon>
        <taxon>asterids</taxon>
        <taxon>Ericales</taxon>
        <taxon>Ericaceae</taxon>
        <taxon>Vaccinioideae</taxon>
        <taxon>Vaccinieae</taxon>
        <taxon>Vaccinium</taxon>
    </lineage>
</organism>